<feature type="transmembrane region" description="Helical" evidence="6">
    <location>
        <begin position="137"/>
        <end position="155"/>
    </location>
</feature>
<dbReference type="EMBL" id="QGKY02001250">
    <property type="protein sequence ID" value="KAF2564364.1"/>
    <property type="molecule type" value="Genomic_DNA"/>
</dbReference>
<accession>A0A8S9I3W8</accession>
<evidence type="ECO:0000259" key="7">
    <source>
        <dbReference type="PROSITE" id="PS50845"/>
    </source>
</evidence>
<feature type="transmembrane region" description="Helical" evidence="6">
    <location>
        <begin position="114"/>
        <end position="131"/>
    </location>
</feature>
<organism evidence="8">
    <name type="scientific">Brassica cretica</name>
    <name type="common">Mustard</name>
    <dbReference type="NCBI Taxonomy" id="69181"/>
    <lineage>
        <taxon>Eukaryota</taxon>
        <taxon>Viridiplantae</taxon>
        <taxon>Streptophyta</taxon>
        <taxon>Embryophyta</taxon>
        <taxon>Tracheophyta</taxon>
        <taxon>Spermatophyta</taxon>
        <taxon>Magnoliopsida</taxon>
        <taxon>eudicotyledons</taxon>
        <taxon>Gunneridae</taxon>
        <taxon>Pentapetalae</taxon>
        <taxon>rosids</taxon>
        <taxon>malvids</taxon>
        <taxon>Brassicales</taxon>
        <taxon>Brassicaceae</taxon>
        <taxon>Brassiceae</taxon>
        <taxon>Brassica</taxon>
    </lineage>
</organism>
<evidence type="ECO:0000256" key="1">
    <source>
        <dbReference type="ARBA" id="ARBA00004477"/>
    </source>
</evidence>
<keyword evidence="5 6" id="KW-0472">Membrane</keyword>
<dbReference type="GO" id="GO:0005789">
    <property type="term" value="C:endoplasmic reticulum membrane"/>
    <property type="evidence" value="ECO:0007669"/>
    <property type="project" value="UniProtKB-SubCell"/>
</dbReference>
<proteinExistence type="predicted"/>
<protein>
    <recommendedName>
        <fullName evidence="6">Reticulon-like protein</fullName>
    </recommendedName>
</protein>
<feature type="transmembrane region" description="Helical" evidence="6">
    <location>
        <begin position="46"/>
        <end position="67"/>
    </location>
</feature>
<feature type="non-terminal residue" evidence="8">
    <location>
        <position position="1"/>
    </location>
</feature>
<evidence type="ECO:0000256" key="4">
    <source>
        <dbReference type="ARBA" id="ARBA00022989"/>
    </source>
</evidence>
<feature type="domain" description="Reticulon" evidence="7">
    <location>
        <begin position="13"/>
        <end position="176"/>
    </location>
</feature>
<keyword evidence="3 6" id="KW-0256">Endoplasmic reticulum</keyword>
<dbReference type="InterPro" id="IPR003388">
    <property type="entry name" value="Reticulon"/>
</dbReference>
<dbReference type="PROSITE" id="PS50845">
    <property type="entry name" value="RETICULON"/>
    <property type="match status" value="1"/>
</dbReference>
<dbReference type="Pfam" id="PF02453">
    <property type="entry name" value="Reticulon"/>
    <property type="match status" value="1"/>
</dbReference>
<gene>
    <name evidence="8" type="ORF">F2Q70_00018081</name>
</gene>
<dbReference type="PANTHER" id="PTHR10994">
    <property type="entry name" value="RETICULON"/>
    <property type="match status" value="1"/>
</dbReference>
<keyword evidence="4 6" id="KW-1133">Transmembrane helix</keyword>
<evidence type="ECO:0000256" key="6">
    <source>
        <dbReference type="RuleBase" id="RU363132"/>
    </source>
</evidence>
<dbReference type="PANTHER" id="PTHR10994:SF177">
    <property type="entry name" value="RETICULON-LIKE PROTEIN B15"/>
    <property type="match status" value="1"/>
</dbReference>
<name>A0A8S9I3W8_BRACR</name>
<keyword evidence="2 6" id="KW-0812">Transmembrane</keyword>
<dbReference type="AlphaFoldDB" id="A0A8S9I3W8"/>
<sequence length="292" mass="33580">MSLVDQLLGEGAVADLCVWKNKIKSGITFAIATHSWYQLVIMETRVVPFLCSILLVLMLLLFIWVKFGEPLFIWRAPTPEEFKQKDSPVRALFSEIEGLLLMLYEIAYEEDMKTLLWAILFVAIIYTLGSYISLLTIIYICLVCLMTIPVLYLLCQEVVDNFIEDVSEVKNKIHEIFKPSRRSCAREERLKRIETINLTPLSNLINSPPLSKLINSAPCSNLINPAPLSLLRLAKFLQKRRRLEVKAGIDRGKDETQTRRRGRNKSILFARVCLRNGFTIMKASVCHFRNQE</sequence>
<comment type="caution">
    <text evidence="8">The sequence shown here is derived from an EMBL/GenBank/DDBJ whole genome shotgun (WGS) entry which is preliminary data.</text>
</comment>
<dbReference type="GO" id="GO:0009617">
    <property type="term" value="P:response to bacterium"/>
    <property type="evidence" value="ECO:0007669"/>
    <property type="project" value="InterPro"/>
</dbReference>
<evidence type="ECO:0000256" key="5">
    <source>
        <dbReference type="ARBA" id="ARBA00023136"/>
    </source>
</evidence>
<comment type="subcellular location">
    <subcellularLocation>
        <location evidence="1 6">Endoplasmic reticulum membrane</location>
        <topology evidence="1 6">Multi-pass membrane protein</topology>
    </subcellularLocation>
</comment>
<reference evidence="8" key="1">
    <citation type="submission" date="2019-12" db="EMBL/GenBank/DDBJ databases">
        <title>Genome sequencing and annotation of Brassica cretica.</title>
        <authorList>
            <person name="Studholme D.J."/>
            <person name="Sarris P.F."/>
        </authorList>
    </citation>
    <scope>NUCLEOTIDE SEQUENCE</scope>
    <source>
        <strain evidence="8">PFS-102/07</strain>
        <tissue evidence="8">Leaf</tissue>
    </source>
</reference>
<dbReference type="InterPro" id="IPR045064">
    <property type="entry name" value="Reticulon-like"/>
</dbReference>
<evidence type="ECO:0000256" key="2">
    <source>
        <dbReference type="ARBA" id="ARBA00022692"/>
    </source>
</evidence>
<evidence type="ECO:0000313" key="8">
    <source>
        <dbReference type="EMBL" id="KAF2564364.1"/>
    </source>
</evidence>
<evidence type="ECO:0000256" key="3">
    <source>
        <dbReference type="ARBA" id="ARBA00022824"/>
    </source>
</evidence>